<reference evidence="3 4" key="1">
    <citation type="submission" date="2018-09" db="EMBL/GenBank/DDBJ databases">
        <title>Micromonospora sp. nov. MS1-9, isolated from a root of Musa sp.</title>
        <authorList>
            <person name="Kuncharoen N."/>
            <person name="Kudo T."/>
            <person name="Ohkuma M."/>
            <person name="Yuki M."/>
            <person name="Tanasupawat S."/>
        </authorList>
    </citation>
    <scope>NUCLEOTIDE SEQUENCE [LARGE SCALE GENOMIC DNA]</scope>
    <source>
        <strain evidence="2 4">MS1-9</strain>
        <strain evidence="1 3">NGC1-4</strain>
    </source>
</reference>
<organism evidence="2 4">
    <name type="scientific">Micromonospora musae</name>
    <dbReference type="NCBI Taxonomy" id="1894970"/>
    <lineage>
        <taxon>Bacteria</taxon>
        <taxon>Bacillati</taxon>
        <taxon>Actinomycetota</taxon>
        <taxon>Actinomycetes</taxon>
        <taxon>Micromonosporales</taxon>
        <taxon>Micromonosporaceae</taxon>
        <taxon>Micromonospora</taxon>
    </lineage>
</organism>
<evidence type="ECO:0000313" key="4">
    <source>
        <dbReference type="Proteomes" id="UP000275865"/>
    </source>
</evidence>
<evidence type="ECO:0000313" key="2">
    <source>
        <dbReference type="EMBL" id="RKN32418.1"/>
    </source>
</evidence>
<gene>
    <name evidence="2" type="ORF">D7044_14375</name>
    <name evidence="1" type="ORF">D7147_23085</name>
</gene>
<comment type="caution">
    <text evidence="2">The sequence shown here is derived from an EMBL/GenBank/DDBJ whole genome shotgun (WGS) entry which is preliminary data.</text>
</comment>
<dbReference type="EMBL" id="RAZS01000008">
    <property type="protein sequence ID" value="RKN16638.1"/>
    <property type="molecule type" value="Genomic_DNA"/>
</dbReference>
<dbReference type="Proteomes" id="UP000275865">
    <property type="component" value="Unassembled WGS sequence"/>
</dbReference>
<evidence type="ECO:0000313" key="1">
    <source>
        <dbReference type="EMBL" id="RKN16638.1"/>
    </source>
</evidence>
<evidence type="ECO:0000313" key="3">
    <source>
        <dbReference type="Proteomes" id="UP000271548"/>
    </source>
</evidence>
<keyword evidence="3" id="KW-1185">Reference proteome</keyword>
<proteinExistence type="predicted"/>
<name>A0A3A9Y4Z8_9ACTN</name>
<sequence>MDAGPRGRGVGDGRFLTAASPLQREIGRFQRDVQKVVVSDTLTDREVSAHPATVVRPSWPIASSASQ</sequence>
<dbReference type="Proteomes" id="UP000271548">
    <property type="component" value="Unassembled WGS sequence"/>
</dbReference>
<dbReference type="EMBL" id="RAZT01000006">
    <property type="protein sequence ID" value="RKN32418.1"/>
    <property type="molecule type" value="Genomic_DNA"/>
</dbReference>
<protein>
    <submittedName>
        <fullName evidence="2">Uncharacterized protein</fullName>
    </submittedName>
</protein>
<accession>A0A3A9Y4Z8</accession>
<dbReference type="AlphaFoldDB" id="A0A3A9Y4Z8"/>